<evidence type="ECO:0000313" key="2">
    <source>
        <dbReference type="EMBL" id="MFD1845132.1"/>
    </source>
</evidence>
<dbReference type="EMBL" id="JBHUGA010000002">
    <property type="protein sequence ID" value="MFD1845132.1"/>
    <property type="molecule type" value="Genomic_DNA"/>
</dbReference>
<organism evidence="2 3">
    <name type="scientific">Arthrobacter flavus</name>
    <dbReference type="NCBI Taxonomy" id="95172"/>
    <lineage>
        <taxon>Bacteria</taxon>
        <taxon>Bacillati</taxon>
        <taxon>Actinomycetota</taxon>
        <taxon>Actinomycetes</taxon>
        <taxon>Micrococcales</taxon>
        <taxon>Micrococcaceae</taxon>
        <taxon>Arthrobacter</taxon>
    </lineage>
</organism>
<dbReference type="Gene3D" id="2.40.260.10">
    <property type="entry name" value="Sortase"/>
    <property type="match status" value="1"/>
</dbReference>
<comment type="caution">
    <text evidence="2">The sequence shown here is derived from an EMBL/GenBank/DDBJ whole genome shotgun (WGS) entry which is preliminary data.</text>
</comment>
<reference evidence="3" key="1">
    <citation type="journal article" date="2019" name="Int. J. Syst. Evol. Microbiol.">
        <title>The Global Catalogue of Microorganisms (GCM) 10K type strain sequencing project: providing services to taxonomists for standard genome sequencing and annotation.</title>
        <authorList>
            <consortium name="The Broad Institute Genomics Platform"/>
            <consortium name="The Broad Institute Genome Sequencing Center for Infectious Disease"/>
            <person name="Wu L."/>
            <person name="Ma J."/>
        </authorList>
    </citation>
    <scope>NUCLEOTIDE SEQUENCE [LARGE SCALE GENOMIC DNA]</scope>
    <source>
        <strain evidence="3">JCM 11496</strain>
    </source>
</reference>
<protein>
    <submittedName>
        <fullName evidence="2">Sortase domain-bontaining protein</fullName>
    </submittedName>
</protein>
<proteinExistence type="predicted"/>
<dbReference type="InterPro" id="IPR023365">
    <property type="entry name" value="Sortase_dom-sf"/>
</dbReference>
<evidence type="ECO:0000313" key="3">
    <source>
        <dbReference type="Proteomes" id="UP001597307"/>
    </source>
</evidence>
<name>A0ABW4Q3A6_9MICC</name>
<feature type="region of interest" description="Disordered" evidence="1">
    <location>
        <begin position="41"/>
        <end position="92"/>
    </location>
</feature>
<feature type="compositionally biased region" description="Low complexity" evidence="1">
    <location>
        <begin position="44"/>
        <end position="67"/>
    </location>
</feature>
<dbReference type="RefSeq" id="WP_343877133.1">
    <property type="nucleotide sequence ID" value="NZ_BAAAIJ010000002.1"/>
</dbReference>
<dbReference type="CDD" id="cd05829">
    <property type="entry name" value="Sortase_F"/>
    <property type="match status" value="1"/>
</dbReference>
<dbReference type="InterPro" id="IPR042001">
    <property type="entry name" value="Sortase_F"/>
</dbReference>
<dbReference type="SUPFAM" id="SSF63817">
    <property type="entry name" value="Sortase"/>
    <property type="match status" value="1"/>
</dbReference>
<keyword evidence="3" id="KW-1185">Reference proteome</keyword>
<accession>A0ABW4Q3A6</accession>
<evidence type="ECO:0000256" key="1">
    <source>
        <dbReference type="SAM" id="MobiDB-lite"/>
    </source>
</evidence>
<dbReference type="Proteomes" id="UP001597307">
    <property type="component" value="Unassembled WGS sequence"/>
</dbReference>
<gene>
    <name evidence="2" type="ORF">ACFSFX_00785</name>
</gene>
<sequence length="248" mass="25428">MTQGQSPSRPLSVSRHHYGNRLVYALLGAVLILLTACSGGGTPPAGSTPQPSSGQSASAPASNSGPSVTAPPGDSRSPVEVSPTPSGLAGVEPGDITAPVAVGVSAPTHLTVPAAGIDMEILGLTPTEGEITSQSIVPPFTLDAYWLTTYGSPGEGSTNTTYITGHSWEDREAPFNRLSSDVAVGDALTVGIGTGALEYVVESVTTHDKDTLKTSDIWDIVPHRLVLISCYTDDLWGKNVIVTAVPVG</sequence>